<keyword evidence="1" id="KW-0812">Transmembrane</keyword>
<protein>
    <submittedName>
        <fullName evidence="2">Uncharacterized membrane protein YkvI</fullName>
    </submittedName>
</protein>
<evidence type="ECO:0000313" key="2">
    <source>
        <dbReference type="EMBL" id="SDD54348.1"/>
    </source>
</evidence>
<feature type="transmembrane region" description="Helical" evidence="1">
    <location>
        <begin position="193"/>
        <end position="212"/>
    </location>
</feature>
<dbReference type="EMBL" id="FNAF01000004">
    <property type="protein sequence ID" value="SDD54348.1"/>
    <property type="molecule type" value="Genomic_DNA"/>
</dbReference>
<feature type="transmembrane region" description="Helical" evidence="1">
    <location>
        <begin position="36"/>
        <end position="57"/>
    </location>
</feature>
<keyword evidence="1" id="KW-0472">Membrane</keyword>
<evidence type="ECO:0000313" key="3">
    <source>
        <dbReference type="Proteomes" id="UP000198995"/>
    </source>
</evidence>
<keyword evidence="1" id="KW-1133">Transmembrane helix</keyword>
<name>A0A1G6VLB2_PEPNI</name>
<dbReference type="InterPro" id="IPR038728">
    <property type="entry name" value="YkvI-like"/>
</dbReference>
<evidence type="ECO:0000256" key="1">
    <source>
        <dbReference type="SAM" id="Phobius"/>
    </source>
</evidence>
<dbReference type="STRING" id="2741.SAMN04489866_10472"/>
<reference evidence="2 3" key="1">
    <citation type="submission" date="2016-10" db="EMBL/GenBank/DDBJ databases">
        <authorList>
            <person name="de Groot N.N."/>
        </authorList>
    </citation>
    <scope>NUCLEOTIDE SEQUENCE [LARGE SCALE GENOMIC DNA]</scope>
    <source>
        <strain evidence="2 3">DSM 20475</strain>
    </source>
</reference>
<feature type="transmembrane region" description="Helical" evidence="1">
    <location>
        <begin position="12"/>
        <end position="30"/>
    </location>
</feature>
<dbReference type="PANTHER" id="PTHR37814:SF1">
    <property type="entry name" value="MEMBRANE PROTEIN"/>
    <property type="match status" value="1"/>
</dbReference>
<sequence length="358" mass="39269">MSELKVSWRNVIIFAGAYVATIIGSGFATGQEIMQFFTFYGLTGIFGCVVTLIVFSFTGMECLSRGRVVETDETVQIFSFYCGKYFGKFLEYFVPLFLFGVYVIMISGAGATLEEHYHLNPYIGRILMSLAAFFSVIFGLKGMMEIVGKIGPIIIIFAVTVGLISLLQNYGTLQASLDALPTLDLVKPAPNGIISGLLYPSYNMLVVVGLLSGMGKMANNKKECLYGGFLGGFLLFLAALLMHLAMLSQVENVVALKIPSLYLASHISPMMAKVFSIILMLGIYTTAAPLLWQTVNRFVPDNHPKFKMTTVAITVIGFICGLLPFDRLIGTIYPFTGYIGIVVFLLMVIKVVRLKVSK</sequence>
<dbReference type="RefSeq" id="WP_091791535.1">
    <property type="nucleotide sequence ID" value="NZ_FNAF01000004.1"/>
</dbReference>
<feature type="transmembrane region" description="Helical" evidence="1">
    <location>
        <begin position="122"/>
        <end position="140"/>
    </location>
</feature>
<feature type="transmembrane region" description="Helical" evidence="1">
    <location>
        <begin position="224"/>
        <end position="250"/>
    </location>
</feature>
<accession>A0A1G6VLB2</accession>
<feature type="transmembrane region" description="Helical" evidence="1">
    <location>
        <begin position="270"/>
        <end position="292"/>
    </location>
</feature>
<dbReference type="OrthoDB" id="4424890at2"/>
<feature type="transmembrane region" description="Helical" evidence="1">
    <location>
        <begin position="304"/>
        <end position="325"/>
    </location>
</feature>
<feature type="transmembrane region" description="Helical" evidence="1">
    <location>
        <begin position="331"/>
        <end position="352"/>
    </location>
</feature>
<organism evidence="2 3">
    <name type="scientific">Peptococcus niger</name>
    <dbReference type="NCBI Taxonomy" id="2741"/>
    <lineage>
        <taxon>Bacteria</taxon>
        <taxon>Bacillati</taxon>
        <taxon>Bacillota</taxon>
        <taxon>Clostridia</taxon>
        <taxon>Eubacteriales</taxon>
        <taxon>Peptococcaceae</taxon>
        <taxon>Peptococcus</taxon>
    </lineage>
</organism>
<dbReference type="PANTHER" id="PTHR37814">
    <property type="entry name" value="CONSERVED MEMBRANE PROTEIN"/>
    <property type="match status" value="1"/>
</dbReference>
<feature type="transmembrane region" description="Helical" evidence="1">
    <location>
        <begin position="152"/>
        <end position="173"/>
    </location>
</feature>
<gene>
    <name evidence="2" type="ORF">SAMN04489866_10472</name>
</gene>
<proteinExistence type="predicted"/>
<feature type="transmembrane region" description="Helical" evidence="1">
    <location>
        <begin position="89"/>
        <end position="110"/>
    </location>
</feature>
<dbReference type="AlphaFoldDB" id="A0A1G6VLB2"/>
<dbReference type="Proteomes" id="UP000198995">
    <property type="component" value="Unassembled WGS sequence"/>
</dbReference>
<keyword evidence="3" id="KW-1185">Reference proteome</keyword>